<keyword evidence="8" id="KW-1185">Reference proteome</keyword>
<dbReference type="STRING" id="504832.OCA5_c30310"/>
<evidence type="ECO:0000313" key="7">
    <source>
        <dbReference type="EMBL" id="AEI07715.1"/>
    </source>
</evidence>
<dbReference type="PATRIC" id="fig|504832.7.peg.3192"/>
<dbReference type="KEGG" id="ocg:OCA5_c30310"/>
<keyword evidence="2 5" id="KW-0812">Transmembrane</keyword>
<dbReference type="Proteomes" id="UP000007730">
    <property type="component" value="Chromosome"/>
</dbReference>
<keyword evidence="4 5" id="KW-0472">Membrane</keyword>
<dbReference type="Gene3D" id="2.40.50.140">
    <property type="entry name" value="Nucleic acid-binding proteins"/>
    <property type="match status" value="1"/>
</dbReference>
<evidence type="ECO:0000313" key="8">
    <source>
        <dbReference type="Proteomes" id="UP000007730"/>
    </source>
</evidence>
<dbReference type="PANTHER" id="PTHR33507:SF3">
    <property type="entry name" value="INNER MEMBRANE PROTEIN YBBJ"/>
    <property type="match status" value="1"/>
</dbReference>
<keyword evidence="3 5" id="KW-1133">Transmembrane helix</keyword>
<dbReference type="InterPro" id="IPR002810">
    <property type="entry name" value="NfeD-like_C"/>
</dbReference>
<feature type="transmembrane region" description="Helical" evidence="5">
    <location>
        <begin position="41"/>
        <end position="68"/>
    </location>
</feature>
<gene>
    <name evidence="7" type="ordered locus">OCA5_c30310</name>
</gene>
<dbReference type="Pfam" id="PF01957">
    <property type="entry name" value="NfeD"/>
    <property type="match status" value="1"/>
</dbReference>
<feature type="domain" description="NfeD-like C-terminal" evidence="6">
    <location>
        <begin position="90"/>
        <end position="144"/>
    </location>
</feature>
<dbReference type="eggNOG" id="COG1585">
    <property type="taxonomic scope" value="Bacteria"/>
</dbReference>
<organism evidence="7 8">
    <name type="scientific">Afipia carboxidovorans (strain ATCC 49405 / DSM 1227 / KCTC 32145 / OM5)</name>
    <name type="common">Oligotropha carboxidovorans</name>
    <dbReference type="NCBI Taxonomy" id="504832"/>
    <lineage>
        <taxon>Bacteria</taxon>
        <taxon>Pseudomonadati</taxon>
        <taxon>Pseudomonadota</taxon>
        <taxon>Alphaproteobacteria</taxon>
        <taxon>Hyphomicrobiales</taxon>
        <taxon>Nitrobacteraceae</taxon>
        <taxon>Afipia</taxon>
    </lineage>
</organism>
<accession>B6JAY9</accession>
<sequence>MIDLAIKLGSWNWLILGVLLMGIEALAPGVFMLWLGLAALIVGLLSFLFVASWQMQVVAFALISIAMVPLWRHFARREAVDNNFLNRRTKGLVGQVVTLESAIVDGVGSIRLGDTTWRVEGPPLAAGTKVRIVEADGARLRVGPA</sequence>
<dbReference type="KEGG" id="oca:OCAR_4926"/>
<proteinExistence type="predicted"/>
<reference evidence="7 8" key="1">
    <citation type="journal article" date="2011" name="J. Bacteriol.">
        <title>Complete genome sequences of the chemolithoautotrophic Oligotropha carboxidovorans strains OM4 and OM5.</title>
        <authorList>
            <person name="Volland S."/>
            <person name="Rachinger M."/>
            <person name="Strittmatter A."/>
            <person name="Daniel R."/>
            <person name="Gottschalk G."/>
            <person name="Meyer O."/>
        </authorList>
    </citation>
    <scope>NUCLEOTIDE SEQUENCE [LARGE SCALE GENOMIC DNA]</scope>
    <source>
        <strain evidence="8">ATCC 49405 / DSM 1227 / KCTC 32145 / OM5</strain>
    </source>
</reference>
<evidence type="ECO:0000256" key="1">
    <source>
        <dbReference type="ARBA" id="ARBA00004141"/>
    </source>
</evidence>
<dbReference type="PANTHER" id="PTHR33507">
    <property type="entry name" value="INNER MEMBRANE PROTEIN YBBJ"/>
    <property type="match status" value="1"/>
</dbReference>
<evidence type="ECO:0000259" key="6">
    <source>
        <dbReference type="Pfam" id="PF01957"/>
    </source>
</evidence>
<dbReference type="RefSeq" id="WP_012562093.1">
    <property type="nucleotide sequence ID" value="NC_011386.1"/>
</dbReference>
<protein>
    <recommendedName>
        <fullName evidence="6">NfeD-like C-terminal domain-containing protein</fullName>
    </recommendedName>
</protein>
<dbReference type="InterPro" id="IPR012340">
    <property type="entry name" value="NA-bd_OB-fold"/>
</dbReference>
<dbReference type="InterPro" id="IPR052165">
    <property type="entry name" value="Membrane_assoc_protease"/>
</dbReference>
<evidence type="ECO:0000256" key="4">
    <source>
        <dbReference type="ARBA" id="ARBA00023136"/>
    </source>
</evidence>
<evidence type="ECO:0000256" key="5">
    <source>
        <dbReference type="SAM" id="Phobius"/>
    </source>
</evidence>
<dbReference type="EMBL" id="CP002826">
    <property type="protein sequence ID" value="AEI07715.1"/>
    <property type="molecule type" value="Genomic_DNA"/>
</dbReference>
<dbReference type="AlphaFoldDB" id="B6JAY9"/>
<dbReference type="OrthoDB" id="9810336at2"/>
<feature type="transmembrane region" description="Helical" evidence="5">
    <location>
        <begin position="12"/>
        <end position="35"/>
    </location>
</feature>
<dbReference type="GO" id="GO:0005886">
    <property type="term" value="C:plasma membrane"/>
    <property type="evidence" value="ECO:0007669"/>
    <property type="project" value="TreeGrafter"/>
</dbReference>
<evidence type="ECO:0000256" key="2">
    <source>
        <dbReference type="ARBA" id="ARBA00022692"/>
    </source>
</evidence>
<name>B6JAY9_AFIC5</name>
<dbReference type="HOGENOM" id="CLU_116732_4_3_5"/>
<comment type="subcellular location">
    <subcellularLocation>
        <location evidence="1">Membrane</location>
        <topology evidence="1">Multi-pass membrane protein</topology>
    </subcellularLocation>
</comment>
<evidence type="ECO:0000256" key="3">
    <source>
        <dbReference type="ARBA" id="ARBA00022989"/>
    </source>
</evidence>